<dbReference type="SMART" id="SM01091">
    <property type="entry name" value="CorC_HlyC"/>
    <property type="match status" value="1"/>
</dbReference>
<feature type="domain" description="Transporter-associated" evidence="3">
    <location>
        <begin position="25"/>
        <end position="107"/>
    </location>
</feature>
<dbReference type="Proteomes" id="UP000183287">
    <property type="component" value="Unassembled WGS sequence"/>
</dbReference>
<dbReference type="GO" id="GO:0005886">
    <property type="term" value="C:plasma membrane"/>
    <property type="evidence" value="ECO:0007669"/>
    <property type="project" value="TreeGrafter"/>
</dbReference>
<dbReference type="InterPro" id="IPR005170">
    <property type="entry name" value="Transptr-assoc_dom"/>
</dbReference>
<name>A0A1I4NAF0_9PROT</name>
<dbReference type="InterPro" id="IPR016169">
    <property type="entry name" value="FAD-bd_PCMH_sub2"/>
</dbReference>
<evidence type="ECO:0000313" key="4">
    <source>
        <dbReference type="EMBL" id="SFM12355.1"/>
    </source>
</evidence>
<dbReference type="PANTHER" id="PTHR22777">
    <property type="entry name" value="HEMOLYSIN-RELATED"/>
    <property type="match status" value="1"/>
</dbReference>
<keyword evidence="5" id="KW-1185">Reference proteome</keyword>
<dbReference type="Pfam" id="PF03471">
    <property type="entry name" value="CorC_HlyC"/>
    <property type="match status" value="1"/>
</dbReference>
<evidence type="ECO:0000259" key="3">
    <source>
        <dbReference type="SMART" id="SM01091"/>
    </source>
</evidence>
<gene>
    <name evidence="4" type="ORF">SAMN05421863_10144</name>
</gene>
<accession>A0A1I4NAF0</accession>
<proteinExistence type="predicted"/>
<keyword evidence="2" id="KW-0129">CBS domain</keyword>
<evidence type="ECO:0000313" key="5">
    <source>
        <dbReference type="Proteomes" id="UP000183287"/>
    </source>
</evidence>
<dbReference type="GO" id="GO:0050660">
    <property type="term" value="F:flavin adenine dinucleotide binding"/>
    <property type="evidence" value="ECO:0007669"/>
    <property type="project" value="InterPro"/>
</dbReference>
<dbReference type="AlphaFoldDB" id="A0A1I4NAF0"/>
<reference evidence="5" key="1">
    <citation type="submission" date="2016-10" db="EMBL/GenBank/DDBJ databases">
        <authorList>
            <person name="Varghese N."/>
            <person name="Submissions S."/>
        </authorList>
    </citation>
    <scope>NUCLEOTIDE SEQUENCE [LARGE SCALE GENOMIC DNA]</scope>
    <source>
        <strain evidence="5">Nm44</strain>
    </source>
</reference>
<dbReference type="SUPFAM" id="SSF56176">
    <property type="entry name" value="FAD-binding/transporter-associated domain-like"/>
    <property type="match status" value="1"/>
</dbReference>
<keyword evidence="1" id="KW-0677">Repeat</keyword>
<dbReference type="OrthoDB" id="9797674at2"/>
<protein>
    <submittedName>
        <fullName evidence="4">Putative hemolysin</fullName>
    </submittedName>
</protein>
<dbReference type="Gene3D" id="3.30.465.10">
    <property type="match status" value="1"/>
</dbReference>
<evidence type="ECO:0000256" key="2">
    <source>
        <dbReference type="ARBA" id="ARBA00023122"/>
    </source>
</evidence>
<organism evidence="4 5">
    <name type="scientific">Nitrosomonas communis</name>
    <dbReference type="NCBI Taxonomy" id="44574"/>
    <lineage>
        <taxon>Bacteria</taxon>
        <taxon>Pseudomonadati</taxon>
        <taxon>Pseudomonadota</taxon>
        <taxon>Betaproteobacteria</taxon>
        <taxon>Nitrosomonadales</taxon>
        <taxon>Nitrosomonadaceae</taxon>
        <taxon>Nitrosomonas</taxon>
    </lineage>
</organism>
<evidence type="ECO:0000256" key="1">
    <source>
        <dbReference type="ARBA" id="ARBA00022737"/>
    </source>
</evidence>
<dbReference type="PANTHER" id="PTHR22777:SF17">
    <property type="entry name" value="UPF0053 PROTEIN SLL0260"/>
    <property type="match status" value="1"/>
</dbReference>
<dbReference type="RefSeq" id="WP_083398379.1">
    <property type="nucleotide sequence ID" value="NZ_FOUB01000014.1"/>
</dbReference>
<dbReference type="InterPro" id="IPR036318">
    <property type="entry name" value="FAD-bd_PCMH-like_sf"/>
</dbReference>
<sequence>MRLYDVMEAITDEFKPHTIEESWAVPRRDGSWLLDGLIPVPELKDRLEMNAVPEEERGRYHTLSGIIMLLLGKIPQAGDRFEWENWTFEIIDLDGLRIDKVLAIPKLATHKEM</sequence>
<dbReference type="EMBL" id="FOUB01000014">
    <property type="protein sequence ID" value="SFM12355.1"/>
    <property type="molecule type" value="Genomic_DNA"/>
</dbReference>